<dbReference type="PANTHER" id="PTHR10434">
    <property type="entry name" value="1-ACYL-SN-GLYCEROL-3-PHOSPHATE ACYLTRANSFERASE"/>
    <property type="match status" value="1"/>
</dbReference>
<evidence type="ECO:0000256" key="8">
    <source>
        <dbReference type="ARBA" id="ARBA00023315"/>
    </source>
</evidence>
<dbReference type="GO" id="GO:0003841">
    <property type="term" value="F:1-acylglycerol-3-phosphate O-acyltransferase activity"/>
    <property type="evidence" value="ECO:0007669"/>
    <property type="project" value="UniProtKB-UniRule"/>
</dbReference>
<keyword evidence="7 9" id="KW-0808">Transferase</keyword>
<dbReference type="InterPro" id="IPR004552">
    <property type="entry name" value="AGP_acyltrans"/>
</dbReference>
<feature type="domain" description="Phospholipid/glycerol acyltransferase" evidence="10">
    <location>
        <begin position="68"/>
        <end position="183"/>
    </location>
</feature>
<evidence type="ECO:0000256" key="1">
    <source>
        <dbReference type="ARBA" id="ARBA00001141"/>
    </source>
</evidence>
<dbReference type="Proteomes" id="UP000589520">
    <property type="component" value="Unassembled WGS sequence"/>
</dbReference>
<dbReference type="EC" id="2.3.1.51" evidence="5 9"/>
<dbReference type="SUPFAM" id="SSF69593">
    <property type="entry name" value="Glycerol-3-phosphate (1)-acyltransferase"/>
    <property type="match status" value="1"/>
</dbReference>
<dbReference type="Pfam" id="PF01553">
    <property type="entry name" value="Acyltransferase"/>
    <property type="match status" value="1"/>
</dbReference>
<comment type="domain">
    <text evidence="9">The HXXXXD motif is essential for acyltransferase activity and may constitute the binding site for the phosphate moiety of the glycerol-3-phosphate.</text>
</comment>
<proteinExistence type="inferred from homology"/>
<comment type="caution">
    <text evidence="11">The sequence shown here is derived from an EMBL/GenBank/DDBJ whole genome shotgun (WGS) entry which is preliminary data.</text>
</comment>
<keyword evidence="9" id="KW-0443">Lipid metabolism</keyword>
<keyword evidence="9" id="KW-1208">Phospholipid metabolism</keyword>
<evidence type="ECO:0000256" key="7">
    <source>
        <dbReference type="ARBA" id="ARBA00022679"/>
    </source>
</evidence>
<keyword evidence="9" id="KW-0444">Lipid biosynthesis</keyword>
<evidence type="ECO:0000256" key="6">
    <source>
        <dbReference type="ARBA" id="ARBA00016139"/>
    </source>
</evidence>
<protein>
    <recommendedName>
        <fullName evidence="6 9">1-acyl-sn-glycerol-3-phosphate acyltransferase</fullName>
        <ecNumber evidence="5 9">2.3.1.51</ecNumber>
    </recommendedName>
</protein>
<accession>A0A7Y9PK28</accession>
<keyword evidence="12" id="KW-1185">Reference proteome</keyword>
<evidence type="ECO:0000256" key="3">
    <source>
        <dbReference type="ARBA" id="ARBA00005189"/>
    </source>
</evidence>
<dbReference type="AlphaFoldDB" id="A0A7Y9PK28"/>
<organism evidence="11 12">
    <name type="scientific">Granulicella arctica</name>
    <dbReference type="NCBI Taxonomy" id="940613"/>
    <lineage>
        <taxon>Bacteria</taxon>
        <taxon>Pseudomonadati</taxon>
        <taxon>Acidobacteriota</taxon>
        <taxon>Terriglobia</taxon>
        <taxon>Terriglobales</taxon>
        <taxon>Acidobacteriaceae</taxon>
        <taxon>Granulicella</taxon>
    </lineage>
</organism>
<evidence type="ECO:0000313" key="12">
    <source>
        <dbReference type="Proteomes" id="UP000589520"/>
    </source>
</evidence>
<keyword evidence="8 9" id="KW-0012">Acyltransferase</keyword>
<name>A0A7Y9PK28_9BACT</name>
<keyword evidence="9" id="KW-0594">Phospholipid biosynthesis</keyword>
<comment type="pathway">
    <text evidence="3">Lipid metabolism.</text>
</comment>
<comment type="similarity">
    <text evidence="4 9">Belongs to the 1-acyl-sn-glycerol-3-phosphate acyltransferase family.</text>
</comment>
<dbReference type="GO" id="GO:0016020">
    <property type="term" value="C:membrane"/>
    <property type="evidence" value="ECO:0007669"/>
    <property type="project" value="InterPro"/>
</dbReference>
<comment type="catalytic activity">
    <reaction evidence="1 9">
        <text>a 1-acyl-sn-glycero-3-phosphate + an acyl-CoA = a 1,2-diacyl-sn-glycero-3-phosphate + CoA</text>
        <dbReference type="Rhea" id="RHEA:19709"/>
        <dbReference type="ChEBI" id="CHEBI:57287"/>
        <dbReference type="ChEBI" id="CHEBI:57970"/>
        <dbReference type="ChEBI" id="CHEBI:58342"/>
        <dbReference type="ChEBI" id="CHEBI:58608"/>
        <dbReference type="EC" id="2.3.1.51"/>
    </reaction>
</comment>
<evidence type="ECO:0000256" key="4">
    <source>
        <dbReference type="ARBA" id="ARBA00008655"/>
    </source>
</evidence>
<dbReference type="SMART" id="SM00563">
    <property type="entry name" value="PlsC"/>
    <property type="match status" value="1"/>
</dbReference>
<dbReference type="NCBIfam" id="TIGR00530">
    <property type="entry name" value="AGP_acyltrn"/>
    <property type="match status" value="1"/>
</dbReference>
<evidence type="ECO:0000256" key="9">
    <source>
        <dbReference type="RuleBase" id="RU361267"/>
    </source>
</evidence>
<evidence type="ECO:0000256" key="5">
    <source>
        <dbReference type="ARBA" id="ARBA00013211"/>
    </source>
</evidence>
<reference evidence="11 12" key="1">
    <citation type="submission" date="2020-07" db="EMBL/GenBank/DDBJ databases">
        <title>Genomic Encyclopedia of Type Strains, Phase IV (KMG-V): Genome sequencing to study the core and pangenomes of soil and plant-associated prokaryotes.</title>
        <authorList>
            <person name="Whitman W."/>
        </authorList>
    </citation>
    <scope>NUCLEOTIDE SEQUENCE [LARGE SCALE GENOMIC DNA]</scope>
    <source>
        <strain evidence="11 12">X4EP2</strain>
    </source>
</reference>
<dbReference type="PANTHER" id="PTHR10434:SF11">
    <property type="entry name" value="1-ACYL-SN-GLYCEROL-3-PHOSPHATE ACYLTRANSFERASE"/>
    <property type="match status" value="1"/>
</dbReference>
<dbReference type="CDD" id="cd07989">
    <property type="entry name" value="LPLAT_AGPAT-like"/>
    <property type="match status" value="1"/>
</dbReference>
<dbReference type="RefSeq" id="WP_179493158.1">
    <property type="nucleotide sequence ID" value="NZ_JACCCW010000002.1"/>
</dbReference>
<sequence length="244" mass="26179">MFATLKLLFVYLTLGPIAGILGIPYTLIVGDISRLYRVAMWIIRAGLTAGGIRVEVSGLEHMPVGQSCIFMSNHVSNLDPPVLLPVLPGRSAVLLKKELMKIPILGTAMRLAKFVPVERGSRRDAAQASVLAAADALRSGLHILVYPEGTRSRDGRLSTFKKGPFFLAQQTNAPIIPIAISGTETMMQKGSAAITPGVARVQLLAAINPSDYATREEILKAVYGAIAEVLPSEMKPADYLTMAL</sequence>
<evidence type="ECO:0000259" key="10">
    <source>
        <dbReference type="SMART" id="SM00563"/>
    </source>
</evidence>
<dbReference type="EMBL" id="JACCCW010000002">
    <property type="protein sequence ID" value="NYF81335.1"/>
    <property type="molecule type" value="Genomic_DNA"/>
</dbReference>
<dbReference type="GO" id="GO:0006654">
    <property type="term" value="P:phosphatidic acid biosynthetic process"/>
    <property type="evidence" value="ECO:0007669"/>
    <property type="project" value="TreeGrafter"/>
</dbReference>
<gene>
    <name evidence="11" type="ORF">HDF17_003655</name>
</gene>
<evidence type="ECO:0000256" key="2">
    <source>
        <dbReference type="ARBA" id="ARBA00004728"/>
    </source>
</evidence>
<comment type="pathway">
    <text evidence="2">Phospholipid metabolism; CDP-diacylglycerol biosynthesis; CDP-diacylglycerol from sn-glycerol 3-phosphate: step 2/3.</text>
</comment>
<evidence type="ECO:0000313" key="11">
    <source>
        <dbReference type="EMBL" id="NYF81335.1"/>
    </source>
</evidence>
<dbReference type="InterPro" id="IPR002123">
    <property type="entry name" value="Plipid/glycerol_acylTrfase"/>
</dbReference>